<dbReference type="KEGG" id="seme:MIZ01_0559"/>
<sequence length="374" mass="42377">MLRMKVAVNHFKHLLLGDLHVAAVHQETEVFKKLAPRCRDVNIAEKTWKSWFEEPQIIPRLKTIRTLDALASCAIRVVSERDGEEKALPSGFFGQLVHGGLVKRMMQASKSKHPLIALRDRAESYKPISPLHLHLDAIEVDALSEGYGDISWETVKRVGAERILSILAERWGPRHGTAYLEFSSDLSLDWEAADADRRAEIRKGYARFKPDLFENALNQVPHPAWARTGIGADVSSTHIYKALFSLAADTRFLKADRLVTWSLDLATAALAMHALAWSDRYTTFDDLMPDELIYWIAFEEIFFTSEPLDASNTEIVRAISQLDAEWTEETFSIFNRAREIYQCQLAELGLTANEVLGTAMLAVEAHPLRYVMKE</sequence>
<accession>A0AAN1X938</accession>
<keyword evidence="2" id="KW-1185">Reference proteome</keyword>
<reference evidence="1 2" key="1">
    <citation type="journal article" date="2022" name="Int. J. Syst. Evol. Microbiol.">
        <title>&lt;i&gt;Sideroxyarcus emersonii&lt;/i&gt; gen. nov. sp. nov., a neutrophilic, microaerobic iron- and thiosulfate-oxidizing bacterium isolated from iron-rich wetland sediment.</title>
        <authorList>
            <person name="Kato S."/>
            <person name="Itoh T."/>
            <person name="Iino T."/>
            <person name="Ohkuma M."/>
        </authorList>
    </citation>
    <scope>NUCLEOTIDE SEQUENCE [LARGE SCALE GENOMIC DNA]</scope>
    <source>
        <strain evidence="1 2">MIZ01</strain>
    </source>
</reference>
<dbReference type="EMBL" id="AP023423">
    <property type="protein sequence ID" value="BCK86793.1"/>
    <property type="molecule type" value="Genomic_DNA"/>
</dbReference>
<gene>
    <name evidence="1" type="ORF">MIZ01_0559</name>
</gene>
<protein>
    <submittedName>
        <fullName evidence="1">Uncharacterized protein</fullName>
    </submittedName>
</protein>
<organism evidence="1 2">
    <name type="scientific">Sideroxyarcus emersonii</name>
    <dbReference type="NCBI Taxonomy" id="2764705"/>
    <lineage>
        <taxon>Bacteria</taxon>
        <taxon>Pseudomonadati</taxon>
        <taxon>Pseudomonadota</taxon>
        <taxon>Betaproteobacteria</taxon>
        <taxon>Nitrosomonadales</taxon>
        <taxon>Gallionellaceae</taxon>
        <taxon>Sideroxyarcus</taxon>
    </lineage>
</organism>
<name>A0AAN1X938_9PROT</name>
<dbReference type="RefSeq" id="WP_237247955.1">
    <property type="nucleotide sequence ID" value="NZ_AP023423.1"/>
</dbReference>
<evidence type="ECO:0000313" key="2">
    <source>
        <dbReference type="Proteomes" id="UP001320326"/>
    </source>
</evidence>
<dbReference type="Proteomes" id="UP001320326">
    <property type="component" value="Chromosome"/>
</dbReference>
<proteinExistence type="predicted"/>
<dbReference type="AlphaFoldDB" id="A0AAN1X938"/>
<evidence type="ECO:0000313" key="1">
    <source>
        <dbReference type="EMBL" id="BCK86793.1"/>
    </source>
</evidence>